<evidence type="ECO:0000256" key="2">
    <source>
        <dbReference type="ARBA" id="ARBA00022448"/>
    </source>
</evidence>
<dbReference type="Gene3D" id="2.40.170.20">
    <property type="entry name" value="TonB-dependent receptor, beta-barrel domain"/>
    <property type="match status" value="1"/>
</dbReference>
<keyword evidence="12" id="KW-0675">Receptor</keyword>
<evidence type="ECO:0000256" key="10">
    <source>
        <dbReference type="ARBA" id="ARBA00023136"/>
    </source>
</evidence>
<dbReference type="EMBL" id="CP050855">
    <property type="protein sequence ID" value="QLH64232.1"/>
    <property type="molecule type" value="Genomic_DNA"/>
</dbReference>
<dbReference type="PANTHER" id="PTHR32552:SF68">
    <property type="entry name" value="FERRICHROME OUTER MEMBRANE TRANSPORTER_PHAGE RECEPTOR"/>
    <property type="match status" value="1"/>
</dbReference>
<keyword evidence="2" id="KW-0813">Transport</keyword>
<dbReference type="InterPro" id="IPR039426">
    <property type="entry name" value="TonB-dep_rcpt-like"/>
</dbReference>
<dbReference type="SUPFAM" id="SSF56935">
    <property type="entry name" value="Porins"/>
    <property type="match status" value="1"/>
</dbReference>
<organism evidence="12 13">
    <name type="scientific">Serratia symbiotica</name>
    <dbReference type="NCBI Taxonomy" id="138074"/>
    <lineage>
        <taxon>Bacteria</taxon>
        <taxon>Pseudomonadati</taxon>
        <taxon>Pseudomonadota</taxon>
        <taxon>Gammaproteobacteria</taxon>
        <taxon>Enterobacterales</taxon>
        <taxon>Yersiniaceae</taxon>
        <taxon>Serratia</taxon>
    </lineage>
</organism>
<evidence type="ECO:0000256" key="11">
    <source>
        <dbReference type="ARBA" id="ARBA00023237"/>
    </source>
</evidence>
<evidence type="ECO:0000256" key="3">
    <source>
        <dbReference type="ARBA" id="ARBA00022452"/>
    </source>
</evidence>
<keyword evidence="9" id="KW-0798">TonB box</keyword>
<dbReference type="InterPro" id="IPR000531">
    <property type="entry name" value="Beta-barrel_TonB"/>
</dbReference>
<sequence>MAWQQWRTTLGIRNDWSKIINKDFLYGQNYEQHDQATTGRVGLNYLFNNGISPYFTWAQSFQPVAGLSRDQQPFKPSRGELDEFGVKY</sequence>
<keyword evidence="3" id="KW-1134">Transmembrane beta strand</keyword>
<evidence type="ECO:0000313" key="13">
    <source>
        <dbReference type="Proteomes" id="UP000042738"/>
    </source>
</evidence>
<reference evidence="12 13" key="1">
    <citation type="journal article" date="2014" name="Genome Announc.">
        <title>Whole-Genome Sequence of Serratia symbiotica Strain CWBI-2.3T, a Free-Living Symbiont of the Black Bean Aphid Aphis fabae.</title>
        <authorList>
            <person name="Foray V."/>
            <person name="Grigorescu A.S."/>
            <person name="Sabri A."/>
            <person name="Haubruge E."/>
            <person name="Lognay G."/>
            <person name="Francis F."/>
            <person name="Fauconnier M.L."/>
            <person name="Hance T."/>
            <person name="Thonart P."/>
        </authorList>
    </citation>
    <scope>NUCLEOTIDE SEQUENCE [LARGE SCALE GENOMIC DNA]</scope>
    <source>
        <strain evidence="12">CWBI-2.3</strain>
    </source>
</reference>
<evidence type="ECO:0000313" key="12">
    <source>
        <dbReference type="EMBL" id="QLH64232.1"/>
    </source>
</evidence>
<dbReference type="GO" id="GO:0015344">
    <property type="term" value="F:siderophore uptake transmembrane transporter activity"/>
    <property type="evidence" value="ECO:0007669"/>
    <property type="project" value="TreeGrafter"/>
</dbReference>
<keyword evidence="6" id="KW-0732">Signal</keyword>
<comment type="subcellular location">
    <subcellularLocation>
        <location evidence="1">Cell outer membrane</location>
        <topology evidence="1">Multi-pass membrane protein</topology>
    </subcellularLocation>
</comment>
<evidence type="ECO:0000256" key="8">
    <source>
        <dbReference type="ARBA" id="ARBA00023065"/>
    </source>
</evidence>
<keyword evidence="11" id="KW-0998">Cell outer membrane</keyword>
<evidence type="ECO:0000256" key="5">
    <source>
        <dbReference type="ARBA" id="ARBA00022692"/>
    </source>
</evidence>
<keyword evidence="10" id="KW-0472">Membrane</keyword>
<evidence type="ECO:0000256" key="9">
    <source>
        <dbReference type="ARBA" id="ARBA00023077"/>
    </source>
</evidence>
<gene>
    <name evidence="12" type="ORF">SYMBAF_01510</name>
</gene>
<keyword evidence="5" id="KW-0812">Transmembrane</keyword>
<proteinExistence type="predicted"/>
<evidence type="ECO:0000256" key="4">
    <source>
        <dbReference type="ARBA" id="ARBA00022496"/>
    </source>
</evidence>
<evidence type="ECO:0000256" key="6">
    <source>
        <dbReference type="ARBA" id="ARBA00022729"/>
    </source>
</evidence>
<dbReference type="Proteomes" id="UP000042738">
    <property type="component" value="Chromosome"/>
</dbReference>
<evidence type="ECO:0000256" key="1">
    <source>
        <dbReference type="ARBA" id="ARBA00004571"/>
    </source>
</evidence>
<dbReference type="GO" id="GO:0009279">
    <property type="term" value="C:cell outer membrane"/>
    <property type="evidence" value="ECO:0007669"/>
    <property type="project" value="UniProtKB-SubCell"/>
</dbReference>
<accession>A0A7D5SH38</accession>
<dbReference type="PANTHER" id="PTHR32552">
    <property type="entry name" value="FERRICHROME IRON RECEPTOR-RELATED"/>
    <property type="match status" value="1"/>
</dbReference>
<keyword evidence="7" id="KW-0408">Iron</keyword>
<evidence type="ECO:0000256" key="7">
    <source>
        <dbReference type="ARBA" id="ARBA00023004"/>
    </source>
</evidence>
<keyword evidence="4" id="KW-0410">Iron transport</keyword>
<dbReference type="Pfam" id="PF00593">
    <property type="entry name" value="TonB_dep_Rec_b-barrel"/>
    <property type="match status" value="1"/>
</dbReference>
<name>A0A7D5SH38_9GAMM</name>
<dbReference type="AlphaFoldDB" id="A0A7D5SH38"/>
<protein>
    <submittedName>
        <fullName evidence="12">TonB-dependent receptor</fullName>
    </submittedName>
</protein>
<keyword evidence="8" id="KW-0406">Ion transport</keyword>
<dbReference type="InterPro" id="IPR036942">
    <property type="entry name" value="Beta-barrel_TonB_sf"/>
</dbReference>